<gene>
    <name evidence="2" type="ORF">HH212_12935</name>
</gene>
<organism evidence="2 3">
    <name type="scientific">Massilia forsythiae</name>
    <dbReference type="NCBI Taxonomy" id="2728020"/>
    <lineage>
        <taxon>Bacteria</taxon>
        <taxon>Pseudomonadati</taxon>
        <taxon>Pseudomonadota</taxon>
        <taxon>Betaproteobacteria</taxon>
        <taxon>Burkholderiales</taxon>
        <taxon>Oxalobacteraceae</taxon>
        <taxon>Telluria group</taxon>
        <taxon>Massilia</taxon>
    </lineage>
</organism>
<accession>A0A7Z2VXT5</accession>
<name>A0A7Z2VXT5_9BURK</name>
<sequence length="138" mass="14161">MPLTIRTLLPALAACAVSVSQAADLTIRVDNVQSGDGQVMVALYDGAGYLKQPLRTVHAPAAKGATTLVIQDLAPGAYAIAAYHDRNANDKLDANPMGMPLEPYAFGNDAEGRMGPPAFDAASVTVPAAGLAASVTLR</sequence>
<evidence type="ECO:0000313" key="2">
    <source>
        <dbReference type="EMBL" id="QJE00817.1"/>
    </source>
</evidence>
<dbReference type="EMBL" id="CP051685">
    <property type="protein sequence ID" value="QJE00817.1"/>
    <property type="molecule type" value="Genomic_DNA"/>
</dbReference>
<dbReference type="AlphaFoldDB" id="A0A7Z2VXT5"/>
<feature type="signal peptide" evidence="1">
    <location>
        <begin position="1"/>
        <end position="22"/>
    </location>
</feature>
<evidence type="ECO:0000256" key="1">
    <source>
        <dbReference type="SAM" id="SignalP"/>
    </source>
</evidence>
<dbReference type="InterPro" id="IPR018673">
    <property type="entry name" value="DUF2141"/>
</dbReference>
<evidence type="ECO:0000313" key="3">
    <source>
        <dbReference type="Proteomes" id="UP000502415"/>
    </source>
</evidence>
<protein>
    <submittedName>
        <fullName evidence="2">DUF2141 domain-containing protein</fullName>
    </submittedName>
</protein>
<dbReference type="Proteomes" id="UP000502415">
    <property type="component" value="Chromosome"/>
</dbReference>
<feature type="chain" id="PRO_5030621147" evidence="1">
    <location>
        <begin position="23"/>
        <end position="138"/>
    </location>
</feature>
<reference evidence="2 3" key="1">
    <citation type="submission" date="2020-04" db="EMBL/GenBank/DDBJ databases">
        <title>Genome sequencing of novel species.</title>
        <authorList>
            <person name="Heo J."/>
            <person name="Kim S.-J."/>
            <person name="Kim J.-S."/>
            <person name="Hong S.-B."/>
            <person name="Kwon S.-W."/>
        </authorList>
    </citation>
    <scope>NUCLEOTIDE SEQUENCE [LARGE SCALE GENOMIC DNA]</scope>
    <source>
        <strain evidence="2 3">GN2-R2</strain>
    </source>
</reference>
<keyword evidence="1" id="KW-0732">Signal</keyword>
<proteinExistence type="predicted"/>
<keyword evidence="3" id="KW-1185">Reference proteome</keyword>
<dbReference type="RefSeq" id="WP_170202848.1">
    <property type="nucleotide sequence ID" value="NZ_CP051685.1"/>
</dbReference>
<dbReference type="Pfam" id="PF09912">
    <property type="entry name" value="DUF2141"/>
    <property type="match status" value="1"/>
</dbReference>
<dbReference type="KEGG" id="mfy:HH212_12935"/>